<sequence length="418" mass="46213">MPALPRLPRALAHQISGGATERPLWRHPATIATAALVLTLGAAPLLPSGGDDEQEAFAPTAERSDAPLTSGSTMATVGRGRVTRAMHAEIDRVVAEGVALDRARGRTATARASVRCARFEGQRYCLGFGWTQQSRGALAARLDARPTAGRESTGDLDADGLLARASARTPAERADADRAELTAAAQAVGKVWLLRHEIQGVDLPAGFTARHPELDLGVSEVDARGGFGQKYPRRFSILEEERALAQNETWWCGPAAMQAIGWSSQKTRKNQSYWARRLGTTTAGTAITDMVRVVNNQTHYADEDRAGPYVVLDISDFTFKQWYRLMMRHIHDYRAPVVLHPVLLKQYYPYLDDDASGHFQVGRGFDQNPKGNPQLGYFEPWDQSKFDPSEPRIGRVQWRNAYRSYRANQAHFQHNVGV</sequence>
<evidence type="ECO:0000256" key="1">
    <source>
        <dbReference type="SAM" id="MobiDB-lite"/>
    </source>
</evidence>
<gene>
    <name evidence="2" type="ORF">IEZ25_18380</name>
</gene>
<reference evidence="2 3" key="1">
    <citation type="submission" date="2020-09" db="EMBL/GenBank/DDBJ databases">
        <title>novel species in genus Nocardioides.</title>
        <authorList>
            <person name="Zhang G."/>
        </authorList>
    </citation>
    <scope>NUCLEOTIDE SEQUENCE [LARGE SCALE GENOMIC DNA]</scope>
    <source>
        <strain evidence="2 3">19197</strain>
    </source>
</reference>
<dbReference type="RefSeq" id="WP_191200922.1">
    <property type="nucleotide sequence ID" value="NZ_BAAAPA010000001.1"/>
</dbReference>
<feature type="region of interest" description="Disordered" evidence="1">
    <location>
        <begin position="49"/>
        <end position="74"/>
    </location>
</feature>
<proteinExistence type="predicted"/>
<comment type="caution">
    <text evidence="2">The sequence shown here is derived from an EMBL/GenBank/DDBJ whole genome shotgun (WGS) entry which is preliminary data.</text>
</comment>
<name>A0ABR8MPW9_9ACTN</name>
<evidence type="ECO:0008006" key="4">
    <source>
        <dbReference type="Google" id="ProtNLM"/>
    </source>
</evidence>
<dbReference type="Proteomes" id="UP000649289">
    <property type="component" value="Unassembled WGS sequence"/>
</dbReference>
<evidence type="ECO:0000313" key="3">
    <source>
        <dbReference type="Proteomes" id="UP000649289"/>
    </source>
</evidence>
<protein>
    <recommendedName>
        <fullName evidence="4">Peptidase C39-like domain-containing protein</fullName>
    </recommendedName>
</protein>
<organism evidence="2 3">
    <name type="scientific">Nocardioides hwasunensis</name>
    <dbReference type="NCBI Taxonomy" id="397258"/>
    <lineage>
        <taxon>Bacteria</taxon>
        <taxon>Bacillati</taxon>
        <taxon>Actinomycetota</taxon>
        <taxon>Actinomycetes</taxon>
        <taxon>Propionibacteriales</taxon>
        <taxon>Nocardioidaceae</taxon>
        <taxon>Nocardioides</taxon>
    </lineage>
</organism>
<evidence type="ECO:0000313" key="2">
    <source>
        <dbReference type="EMBL" id="MBD3916589.1"/>
    </source>
</evidence>
<accession>A0ABR8MPW9</accession>
<dbReference type="EMBL" id="JACXYY010000008">
    <property type="protein sequence ID" value="MBD3916589.1"/>
    <property type="molecule type" value="Genomic_DNA"/>
</dbReference>
<keyword evidence="3" id="KW-1185">Reference proteome</keyword>